<organism evidence="2 3">
    <name type="scientific">Spirosoma soli</name>
    <dbReference type="NCBI Taxonomy" id="1770529"/>
    <lineage>
        <taxon>Bacteria</taxon>
        <taxon>Pseudomonadati</taxon>
        <taxon>Bacteroidota</taxon>
        <taxon>Cytophagia</taxon>
        <taxon>Cytophagales</taxon>
        <taxon>Cytophagaceae</taxon>
        <taxon>Spirosoma</taxon>
    </lineage>
</organism>
<proteinExistence type="predicted"/>
<comment type="caution">
    <text evidence="2">The sequence shown here is derived from an EMBL/GenBank/DDBJ whole genome shotgun (WGS) entry which is preliminary data.</text>
</comment>
<keyword evidence="3" id="KW-1185">Reference proteome</keyword>
<name>A0ABW5M6V8_9BACT</name>
<dbReference type="EMBL" id="JBHULN010000009">
    <property type="protein sequence ID" value="MFD2572099.1"/>
    <property type="molecule type" value="Genomic_DNA"/>
</dbReference>
<gene>
    <name evidence="2" type="ORF">ACFSUS_15750</name>
</gene>
<protein>
    <recommendedName>
        <fullName evidence="4">General stress protein</fullName>
    </recommendedName>
</protein>
<evidence type="ECO:0000313" key="3">
    <source>
        <dbReference type="Proteomes" id="UP001597469"/>
    </source>
</evidence>
<dbReference type="RefSeq" id="WP_381524200.1">
    <property type="nucleotide sequence ID" value="NZ_JBHULN010000009.1"/>
</dbReference>
<evidence type="ECO:0000256" key="1">
    <source>
        <dbReference type="SAM" id="MobiDB-lite"/>
    </source>
</evidence>
<evidence type="ECO:0000313" key="2">
    <source>
        <dbReference type="EMBL" id="MFD2572099.1"/>
    </source>
</evidence>
<feature type="compositionally biased region" description="Basic and acidic residues" evidence="1">
    <location>
        <begin position="40"/>
        <end position="57"/>
    </location>
</feature>
<evidence type="ECO:0008006" key="4">
    <source>
        <dbReference type="Google" id="ProtNLM"/>
    </source>
</evidence>
<feature type="compositionally biased region" description="Polar residues" evidence="1">
    <location>
        <begin position="1"/>
        <end position="10"/>
    </location>
</feature>
<sequence>MSKQIRTLSPSASSGGGKGVQGGSHEQHIAAGKKGGSHSTGEKKKADADDGRHDNPGRPKGSKNSK</sequence>
<dbReference type="Proteomes" id="UP001597469">
    <property type="component" value="Unassembled WGS sequence"/>
</dbReference>
<feature type="region of interest" description="Disordered" evidence="1">
    <location>
        <begin position="1"/>
        <end position="66"/>
    </location>
</feature>
<reference evidence="3" key="1">
    <citation type="journal article" date="2019" name="Int. J. Syst. Evol. Microbiol.">
        <title>The Global Catalogue of Microorganisms (GCM) 10K type strain sequencing project: providing services to taxonomists for standard genome sequencing and annotation.</title>
        <authorList>
            <consortium name="The Broad Institute Genomics Platform"/>
            <consortium name="The Broad Institute Genome Sequencing Center for Infectious Disease"/>
            <person name="Wu L."/>
            <person name="Ma J."/>
        </authorList>
    </citation>
    <scope>NUCLEOTIDE SEQUENCE [LARGE SCALE GENOMIC DNA]</scope>
    <source>
        <strain evidence="3">KCTC 42805</strain>
    </source>
</reference>
<accession>A0ABW5M6V8</accession>